<dbReference type="EMBL" id="JANBVO010000017">
    <property type="protein sequence ID" value="KAJ9144163.1"/>
    <property type="molecule type" value="Genomic_DNA"/>
</dbReference>
<dbReference type="SUPFAM" id="SSF51735">
    <property type="entry name" value="NAD(P)-binding Rossmann-fold domains"/>
    <property type="match status" value="1"/>
</dbReference>
<organism evidence="13 14">
    <name type="scientific">Pleurostoma richardsiae</name>
    <dbReference type="NCBI Taxonomy" id="41990"/>
    <lineage>
        <taxon>Eukaryota</taxon>
        <taxon>Fungi</taxon>
        <taxon>Dikarya</taxon>
        <taxon>Ascomycota</taxon>
        <taxon>Pezizomycotina</taxon>
        <taxon>Sordariomycetes</taxon>
        <taxon>Sordariomycetidae</taxon>
        <taxon>Calosphaeriales</taxon>
        <taxon>Pleurostomataceae</taxon>
        <taxon>Pleurostoma</taxon>
    </lineage>
</organism>
<evidence type="ECO:0000313" key="14">
    <source>
        <dbReference type="Proteomes" id="UP001174694"/>
    </source>
</evidence>
<dbReference type="InterPro" id="IPR036291">
    <property type="entry name" value="NAD(P)-bd_dom_sf"/>
</dbReference>
<evidence type="ECO:0000256" key="5">
    <source>
        <dbReference type="ARBA" id="ARBA00022723"/>
    </source>
</evidence>
<reference evidence="13" key="1">
    <citation type="submission" date="2022-07" db="EMBL/GenBank/DDBJ databases">
        <title>Fungi with potential for degradation of polypropylene.</title>
        <authorList>
            <person name="Gostincar C."/>
        </authorList>
    </citation>
    <scope>NUCLEOTIDE SEQUENCE</scope>
    <source>
        <strain evidence="13">EXF-13308</strain>
    </source>
</reference>
<evidence type="ECO:0000256" key="11">
    <source>
        <dbReference type="RuleBase" id="RU361277"/>
    </source>
</evidence>
<dbReference type="InterPro" id="IPR013154">
    <property type="entry name" value="ADH-like_N"/>
</dbReference>
<dbReference type="PROSITE" id="PS00059">
    <property type="entry name" value="ADH_ZINC"/>
    <property type="match status" value="1"/>
</dbReference>
<dbReference type="InterPro" id="IPR020843">
    <property type="entry name" value="ER"/>
</dbReference>
<dbReference type="Gene3D" id="3.40.50.720">
    <property type="entry name" value="NAD(P)-binding Rossmann-like Domain"/>
    <property type="match status" value="1"/>
</dbReference>
<dbReference type="PANTHER" id="PTHR42683">
    <property type="entry name" value="ALDEHYDE REDUCTASE"/>
    <property type="match status" value="1"/>
</dbReference>
<evidence type="ECO:0000256" key="7">
    <source>
        <dbReference type="ARBA" id="ARBA00022857"/>
    </source>
</evidence>
<dbReference type="EC" id="1.1.1.2" evidence="9"/>
<dbReference type="InterPro" id="IPR047109">
    <property type="entry name" value="CAD-like"/>
</dbReference>
<proteinExistence type="inferred from homology"/>
<dbReference type="SMART" id="SM00829">
    <property type="entry name" value="PKS_ER"/>
    <property type="match status" value="1"/>
</dbReference>
<evidence type="ECO:0000256" key="10">
    <source>
        <dbReference type="ARBA" id="ARBA00050997"/>
    </source>
</evidence>
<protein>
    <recommendedName>
        <fullName evidence="9">alcohol dehydrogenase (NADP(+))</fullName>
        <ecNumber evidence="9">1.1.1.2</ecNumber>
    </recommendedName>
</protein>
<dbReference type="AlphaFoldDB" id="A0AA38VPQ7"/>
<dbReference type="Proteomes" id="UP001174694">
    <property type="component" value="Unassembled WGS sequence"/>
</dbReference>
<dbReference type="Pfam" id="PF00107">
    <property type="entry name" value="ADH_zinc_N"/>
    <property type="match status" value="1"/>
</dbReference>
<evidence type="ECO:0000256" key="1">
    <source>
        <dbReference type="ARBA" id="ARBA00001947"/>
    </source>
</evidence>
<evidence type="ECO:0000259" key="12">
    <source>
        <dbReference type="SMART" id="SM00829"/>
    </source>
</evidence>
<keyword evidence="5 11" id="KW-0479">Metal-binding</keyword>
<keyword evidence="6 11" id="KW-0862">Zinc</keyword>
<feature type="domain" description="Enoyl reductase (ER)" evidence="12">
    <location>
        <begin position="23"/>
        <end position="369"/>
    </location>
</feature>
<keyword evidence="14" id="KW-1185">Reference proteome</keyword>
<evidence type="ECO:0000256" key="3">
    <source>
        <dbReference type="ARBA" id="ARBA00011738"/>
    </source>
</evidence>
<dbReference type="GO" id="GO:0008270">
    <property type="term" value="F:zinc ion binding"/>
    <property type="evidence" value="ECO:0007669"/>
    <property type="project" value="InterPro"/>
</dbReference>
<comment type="similarity">
    <text evidence="2 11">Belongs to the zinc-containing alcohol dehydrogenase family.</text>
</comment>
<comment type="catalytic activity">
    <reaction evidence="10">
        <text>a primary alcohol + NADP(+) = an aldehyde + NADPH + H(+)</text>
        <dbReference type="Rhea" id="RHEA:15937"/>
        <dbReference type="ChEBI" id="CHEBI:15378"/>
        <dbReference type="ChEBI" id="CHEBI:15734"/>
        <dbReference type="ChEBI" id="CHEBI:17478"/>
        <dbReference type="ChEBI" id="CHEBI:57783"/>
        <dbReference type="ChEBI" id="CHEBI:58349"/>
        <dbReference type="EC" id="1.1.1.2"/>
    </reaction>
    <physiologicalReaction direction="left-to-right" evidence="10">
        <dbReference type="Rhea" id="RHEA:15938"/>
    </physiologicalReaction>
    <physiologicalReaction direction="right-to-left" evidence="10">
        <dbReference type="Rhea" id="RHEA:15939"/>
    </physiologicalReaction>
</comment>
<evidence type="ECO:0000256" key="8">
    <source>
        <dbReference type="ARBA" id="ARBA00023002"/>
    </source>
</evidence>
<dbReference type="GO" id="GO:0008106">
    <property type="term" value="F:alcohol dehydrogenase (NADP+) activity"/>
    <property type="evidence" value="ECO:0007669"/>
    <property type="project" value="UniProtKB-EC"/>
</dbReference>
<evidence type="ECO:0000256" key="9">
    <source>
        <dbReference type="ARBA" id="ARBA00024074"/>
    </source>
</evidence>
<dbReference type="FunFam" id="3.40.50.720:FF:000158">
    <property type="entry name" value="Zinc-binding alcohol dehydrogenase"/>
    <property type="match status" value="1"/>
</dbReference>
<comment type="subunit">
    <text evidence="3">Homodimer.</text>
</comment>
<dbReference type="Pfam" id="PF08240">
    <property type="entry name" value="ADH_N"/>
    <property type="match status" value="1"/>
</dbReference>
<evidence type="ECO:0000256" key="6">
    <source>
        <dbReference type="ARBA" id="ARBA00022833"/>
    </source>
</evidence>
<dbReference type="InterPro" id="IPR011032">
    <property type="entry name" value="GroES-like_sf"/>
</dbReference>
<sequence length="371" mass="39804">MSAKQQNYKFEGWLGRDKSSAEGNMVWSEFEPKPWEETDVDIKITHSGVCGSDIHVLRSGWYPTPYPVCVGHEIVGVAVRVGSEAEGGIKVGDRVGVGAQNDSCQRRTIKGEDCSGCEACASGVENYCPHMVSTYGAFHFNGGKSMGGYATHHRAPSHFVVKIPDAVRSEHAAPMLCGGVTMYSPLVKFGGEGKPSLRGKSVGIVGVGGLGHFGIMFAKALGADRVVGISRRGNKREDALRLGCDEYIATAEDADWAKKNSRSLDLVISTISSVDAPIADYIMLLKQDGRLCQVGLPDDGVLSFAAGQLVLKRVSLVGSCIGSPGELREMLALAAEKNIKPWVETRPMSEANAAIVELEAGKPRYRYVLQN</sequence>
<dbReference type="InterPro" id="IPR002328">
    <property type="entry name" value="ADH_Zn_CS"/>
</dbReference>
<dbReference type="SUPFAM" id="SSF50129">
    <property type="entry name" value="GroES-like"/>
    <property type="match status" value="1"/>
</dbReference>
<name>A0AA38VPQ7_9PEZI</name>
<keyword evidence="7" id="KW-0521">NADP</keyword>
<evidence type="ECO:0000256" key="4">
    <source>
        <dbReference type="ARBA" id="ARBA00022553"/>
    </source>
</evidence>
<evidence type="ECO:0000256" key="2">
    <source>
        <dbReference type="ARBA" id="ARBA00008072"/>
    </source>
</evidence>
<dbReference type="InterPro" id="IPR013149">
    <property type="entry name" value="ADH-like_C"/>
</dbReference>
<comment type="caution">
    <text evidence="13">The sequence shown here is derived from an EMBL/GenBank/DDBJ whole genome shotgun (WGS) entry which is preliminary data.</text>
</comment>
<keyword evidence="8" id="KW-0560">Oxidoreductase</keyword>
<keyword evidence="4" id="KW-0597">Phosphoprotein</keyword>
<evidence type="ECO:0000313" key="13">
    <source>
        <dbReference type="EMBL" id="KAJ9144163.1"/>
    </source>
</evidence>
<gene>
    <name evidence="13" type="ORF">NKR23_g6073</name>
</gene>
<comment type="cofactor">
    <cofactor evidence="1 11">
        <name>Zn(2+)</name>
        <dbReference type="ChEBI" id="CHEBI:29105"/>
    </cofactor>
</comment>
<dbReference type="Gene3D" id="3.90.180.10">
    <property type="entry name" value="Medium-chain alcohol dehydrogenases, catalytic domain"/>
    <property type="match status" value="1"/>
</dbReference>
<accession>A0AA38VPQ7</accession>
<dbReference type="GO" id="GO:0006066">
    <property type="term" value="P:alcohol metabolic process"/>
    <property type="evidence" value="ECO:0007669"/>
    <property type="project" value="UniProtKB-ARBA"/>
</dbReference>
<dbReference type="CDD" id="cd05283">
    <property type="entry name" value="CAD1"/>
    <property type="match status" value="1"/>
</dbReference>